<dbReference type="AlphaFoldDB" id="A0A6N6WCE0"/>
<dbReference type="Proteomes" id="UP000463700">
    <property type="component" value="Unassembled WGS sequence"/>
</dbReference>
<dbReference type="InterPro" id="IPR027275">
    <property type="entry name" value="PRC-brl_dom"/>
</dbReference>
<feature type="compositionally biased region" description="Polar residues" evidence="1">
    <location>
        <begin position="1"/>
        <end position="11"/>
    </location>
</feature>
<evidence type="ECO:0000313" key="4">
    <source>
        <dbReference type="Proteomes" id="UP000463700"/>
    </source>
</evidence>
<evidence type="ECO:0000256" key="1">
    <source>
        <dbReference type="SAM" id="MobiDB-lite"/>
    </source>
</evidence>
<dbReference type="SUPFAM" id="SSF50346">
    <property type="entry name" value="PRC-barrel domain"/>
    <property type="match status" value="1"/>
</dbReference>
<dbReference type="InterPro" id="IPR011033">
    <property type="entry name" value="PRC_barrel-like_sf"/>
</dbReference>
<dbReference type="PANTHER" id="PTHR36505">
    <property type="entry name" value="BLR1072 PROTEIN"/>
    <property type="match status" value="1"/>
</dbReference>
<dbReference type="Gene3D" id="2.30.30.240">
    <property type="entry name" value="PRC-barrel domain"/>
    <property type="match status" value="1"/>
</dbReference>
<dbReference type="OrthoDB" id="286778at2"/>
<gene>
    <name evidence="3" type="ORF">FSO04_24850</name>
</gene>
<evidence type="ECO:0000313" key="3">
    <source>
        <dbReference type="EMBL" id="KAE8757180.1"/>
    </source>
</evidence>
<reference evidence="3 4" key="1">
    <citation type="journal article" date="2020" name="Int. J. Syst. Evol. Microbiol.">
        <title>Paraburkholderia madseniana sp. nov., a phenolic acid-degrading bacterium isolated from acidic forest soil.</title>
        <authorList>
            <person name="Wilhelm R.C."/>
            <person name="Murphy S.J.L."/>
            <person name="Feriancek N.M."/>
            <person name="Karasz D.C."/>
            <person name="DeRito C.M."/>
            <person name="Newman J.D."/>
            <person name="Buckley D.H."/>
        </authorList>
    </citation>
    <scope>NUCLEOTIDE SEQUENCE [LARGE SCALE GENOMIC DNA]</scope>
    <source>
        <strain evidence="3 4">RP11</strain>
    </source>
</reference>
<feature type="domain" description="PRC-barrel" evidence="2">
    <location>
        <begin position="28"/>
        <end position="102"/>
    </location>
</feature>
<evidence type="ECO:0000259" key="2">
    <source>
        <dbReference type="Pfam" id="PF05239"/>
    </source>
</evidence>
<dbReference type="EMBL" id="VOSW01000050">
    <property type="protein sequence ID" value="KAE8757180.1"/>
    <property type="molecule type" value="Genomic_DNA"/>
</dbReference>
<dbReference type="PANTHER" id="PTHR36505:SF1">
    <property type="entry name" value="BLR1072 PROTEIN"/>
    <property type="match status" value="1"/>
</dbReference>
<accession>A0A6N6WCE0</accession>
<feature type="region of interest" description="Disordered" evidence="1">
    <location>
        <begin position="1"/>
        <end position="20"/>
    </location>
</feature>
<dbReference type="RefSeq" id="WP_154563454.1">
    <property type="nucleotide sequence ID" value="NZ_VOSW01000050.1"/>
</dbReference>
<protein>
    <submittedName>
        <fullName evidence="3">PRC-barrel domain containing protein</fullName>
    </submittedName>
</protein>
<proteinExistence type="predicted"/>
<name>A0A6N6WCE0_9BURK</name>
<dbReference type="Pfam" id="PF05239">
    <property type="entry name" value="PRC"/>
    <property type="match status" value="1"/>
</dbReference>
<comment type="caution">
    <text evidence="3">The sequence shown here is derived from an EMBL/GenBank/DDBJ whole genome shotgun (WGS) entry which is preliminary data.</text>
</comment>
<sequence>MGSINPQSGTQLGAGIVGGGMGEGPGPDVMAAATLDGNKVVSSDGEHVGKISDIMLDVRNGRIAYAVLSEGGFLGMGSNLHAIPWSALTLDTDEKCFVVDIAAQRLKDDPGFDKDHWPTMADAKWGESTYSYYNRQPYWLATHEVVENDPAVRLEALDSDPVVRPREH</sequence>
<organism evidence="3 4">
    <name type="scientific">Paraburkholderia madseniana</name>
    <dbReference type="NCBI Taxonomy" id="2599607"/>
    <lineage>
        <taxon>Bacteria</taxon>
        <taxon>Pseudomonadati</taxon>
        <taxon>Pseudomonadota</taxon>
        <taxon>Betaproteobacteria</taxon>
        <taxon>Burkholderiales</taxon>
        <taxon>Burkholderiaceae</taxon>
        <taxon>Paraburkholderia</taxon>
    </lineage>
</organism>